<evidence type="ECO:0000313" key="3">
    <source>
        <dbReference type="Proteomes" id="UP000299102"/>
    </source>
</evidence>
<feature type="region of interest" description="Disordered" evidence="1">
    <location>
        <begin position="71"/>
        <end position="92"/>
    </location>
</feature>
<dbReference type="Proteomes" id="UP000299102">
    <property type="component" value="Unassembled WGS sequence"/>
</dbReference>
<reference evidence="2 3" key="1">
    <citation type="journal article" date="2019" name="Commun. Biol.">
        <title>The bagworm genome reveals a unique fibroin gene that provides high tensile strength.</title>
        <authorList>
            <person name="Kono N."/>
            <person name="Nakamura H."/>
            <person name="Ohtoshi R."/>
            <person name="Tomita M."/>
            <person name="Numata K."/>
            <person name="Arakawa K."/>
        </authorList>
    </citation>
    <scope>NUCLEOTIDE SEQUENCE [LARGE SCALE GENOMIC DNA]</scope>
</reference>
<organism evidence="2 3">
    <name type="scientific">Eumeta variegata</name>
    <name type="common">Bagworm moth</name>
    <name type="synonym">Eumeta japonica</name>
    <dbReference type="NCBI Taxonomy" id="151549"/>
    <lineage>
        <taxon>Eukaryota</taxon>
        <taxon>Metazoa</taxon>
        <taxon>Ecdysozoa</taxon>
        <taxon>Arthropoda</taxon>
        <taxon>Hexapoda</taxon>
        <taxon>Insecta</taxon>
        <taxon>Pterygota</taxon>
        <taxon>Neoptera</taxon>
        <taxon>Endopterygota</taxon>
        <taxon>Lepidoptera</taxon>
        <taxon>Glossata</taxon>
        <taxon>Ditrysia</taxon>
        <taxon>Tineoidea</taxon>
        <taxon>Psychidae</taxon>
        <taxon>Oiketicinae</taxon>
        <taxon>Eumeta</taxon>
    </lineage>
</organism>
<dbReference type="AlphaFoldDB" id="A0A4C1Z6F7"/>
<sequence length="105" mass="11518">MRRSRDVVMRGRPLAERAGGVLCSRATEFRSPRFIGDGGGGGHSGQLLKQDDIPRLKARLTLVMETNAVLPLPRPAPADPGPRPRDPAAPAERFFFYKKGLVRGR</sequence>
<evidence type="ECO:0000313" key="2">
    <source>
        <dbReference type="EMBL" id="GBP83270.1"/>
    </source>
</evidence>
<gene>
    <name evidence="2" type="ORF">EVAR_97487_1</name>
</gene>
<keyword evidence="3" id="KW-1185">Reference proteome</keyword>
<accession>A0A4C1Z6F7</accession>
<dbReference type="EMBL" id="BGZK01001612">
    <property type="protein sequence ID" value="GBP83270.1"/>
    <property type="molecule type" value="Genomic_DNA"/>
</dbReference>
<protein>
    <submittedName>
        <fullName evidence="2">Uncharacterized protein</fullName>
    </submittedName>
</protein>
<comment type="caution">
    <text evidence="2">The sequence shown here is derived from an EMBL/GenBank/DDBJ whole genome shotgun (WGS) entry which is preliminary data.</text>
</comment>
<name>A0A4C1Z6F7_EUMVA</name>
<evidence type="ECO:0000256" key="1">
    <source>
        <dbReference type="SAM" id="MobiDB-lite"/>
    </source>
</evidence>
<proteinExistence type="predicted"/>
<feature type="compositionally biased region" description="Pro residues" evidence="1">
    <location>
        <begin position="72"/>
        <end position="81"/>
    </location>
</feature>